<evidence type="ECO:0000256" key="1">
    <source>
        <dbReference type="PROSITE-ProRule" id="PRU00409"/>
    </source>
</evidence>
<dbReference type="GO" id="GO:0046872">
    <property type="term" value="F:metal ion binding"/>
    <property type="evidence" value="ECO:0007669"/>
    <property type="project" value="InterPro"/>
</dbReference>
<evidence type="ECO:0000259" key="2">
    <source>
        <dbReference type="PROSITE" id="PS50975"/>
    </source>
</evidence>
<dbReference type="Proteomes" id="UP000261811">
    <property type="component" value="Unassembled WGS sequence"/>
</dbReference>
<dbReference type="PANTHER" id="PTHR37018:SF1">
    <property type="entry name" value="CULTURE SPECIFIC PROTEIN, PUTATIVE (AFU_ORTHOLOGUE AFUA_2G00130)-RELATED"/>
    <property type="match status" value="1"/>
</dbReference>
<dbReference type="AlphaFoldDB" id="A0A372JPG3"/>
<dbReference type="PROSITE" id="PS50975">
    <property type="entry name" value="ATP_GRASP"/>
    <property type="match status" value="1"/>
</dbReference>
<dbReference type="PANTHER" id="PTHR37018">
    <property type="entry name" value="CULTURE SPECIFIC PROTEIN, PUTATIVE (AFU_ORTHOLOGUE AFUA_2G00130)-RELATED"/>
    <property type="match status" value="1"/>
</dbReference>
<dbReference type="InterPro" id="IPR053269">
    <property type="entry name" value="Asp-Met_ligase"/>
</dbReference>
<reference evidence="3 4" key="1">
    <citation type="submission" date="2018-08" db="EMBL/GenBank/DDBJ databases">
        <title>Actinomadura jelena sp. nov., a novel Actinomycete isolated from soil in Chad.</title>
        <authorList>
            <person name="Shi L."/>
        </authorList>
    </citation>
    <scope>NUCLEOTIDE SEQUENCE [LARGE SCALE GENOMIC DNA]</scope>
    <source>
        <strain evidence="3 4">NEAU-G17</strain>
    </source>
</reference>
<dbReference type="SUPFAM" id="SSF56059">
    <property type="entry name" value="Glutathione synthetase ATP-binding domain-like"/>
    <property type="match status" value="1"/>
</dbReference>
<dbReference type="Pfam" id="PF18604">
    <property type="entry name" value="PreAtp-grasp"/>
    <property type="match status" value="1"/>
</dbReference>
<dbReference type="OrthoDB" id="20966at2"/>
<proteinExistence type="predicted"/>
<organism evidence="3 4">
    <name type="scientific">Actinomadura logoneensis</name>
    <dbReference type="NCBI Taxonomy" id="2293572"/>
    <lineage>
        <taxon>Bacteria</taxon>
        <taxon>Bacillati</taxon>
        <taxon>Actinomycetota</taxon>
        <taxon>Actinomycetes</taxon>
        <taxon>Streptosporangiales</taxon>
        <taxon>Thermomonosporaceae</taxon>
        <taxon>Actinomadura</taxon>
    </lineage>
</organism>
<feature type="domain" description="ATP-grasp" evidence="2">
    <location>
        <begin position="147"/>
        <end position="355"/>
    </location>
</feature>
<gene>
    <name evidence="3" type="ORF">DZF91_09515</name>
</gene>
<keyword evidence="4" id="KW-1185">Reference proteome</keyword>
<dbReference type="Gene3D" id="3.30.470.20">
    <property type="entry name" value="ATP-grasp fold, B domain"/>
    <property type="match status" value="1"/>
</dbReference>
<dbReference type="InterPro" id="IPR040754">
    <property type="entry name" value="PreAtp-grasp"/>
</dbReference>
<keyword evidence="1" id="KW-0547">Nucleotide-binding</keyword>
<dbReference type="EMBL" id="QURH01000180">
    <property type="protein sequence ID" value="RFU41907.1"/>
    <property type="molecule type" value="Genomic_DNA"/>
</dbReference>
<evidence type="ECO:0000313" key="4">
    <source>
        <dbReference type="Proteomes" id="UP000261811"/>
    </source>
</evidence>
<dbReference type="InterPro" id="IPR011761">
    <property type="entry name" value="ATP-grasp"/>
</dbReference>
<accession>A0A372JPG3</accession>
<comment type="caution">
    <text evidence="3">The sequence shown here is derived from an EMBL/GenBank/DDBJ whole genome shotgun (WGS) entry which is preliminary data.</text>
</comment>
<protein>
    <submittedName>
        <fullName evidence="3">ATP-grasp domain-containing protein</fullName>
    </submittedName>
</protein>
<dbReference type="Pfam" id="PF02786">
    <property type="entry name" value="CPSase_L_D2"/>
    <property type="match status" value="1"/>
</dbReference>
<dbReference type="InterPro" id="IPR005479">
    <property type="entry name" value="CPAse_ATP-bd"/>
</dbReference>
<evidence type="ECO:0000313" key="3">
    <source>
        <dbReference type="EMBL" id="RFU41907.1"/>
    </source>
</evidence>
<name>A0A372JPG3_9ACTN</name>
<sequence length="455" mass="48477">MVLLGNFEVEDRWARGEVGLPRLAFGSDNVIVNRMDEFALLLAAKGDHVLLKADPDADFLAYLETLGFEMPAVLTPSRHDPRKLVTEDALDDPGLCAELGELGARGAVLSPHGVSELEEQLAGAAGLPLAAPSAAVCKAVNSKIYSRRLADALGVRQARGWTCDDVAEMEEAFGAARTLLAAGRRVVVKDAFGVSGKGIELVEAEPRLDRLLRMISRNVRRAGGDRLGVVVEEWVDKRADLNYQFTVGRGGSVHFDFVKEALTESGVHKGHRIPARLAEHQVAELKDVSHRLGEKLAADGYYGVVGVDAMVDPDGGLYPVVEINARNNMSTYQAAIQEAFLEGWGGRTALARQYPLRLTRPLPFGRLRDLLTDLLFTHASGTGLLVNNHATVNAAAPEDGAAAVGASSTAGPGESFAGRLYGVVIASSDAQLTALDGEITRRLAALREGTSSDAA</sequence>
<dbReference type="GO" id="GO:0005524">
    <property type="term" value="F:ATP binding"/>
    <property type="evidence" value="ECO:0007669"/>
    <property type="project" value="UniProtKB-UniRule"/>
</dbReference>
<keyword evidence="1" id="KW-0067">ATP-binding</keyword>